<dbReference type="Gene3D" id="1.25.40.340">
    <property type="match status" value="1"/>
</dbReference>
<dbReference type="GO" id="GO:0019563">
    <property type="term" value="P:glycerol catabolic process"/>
    <property type="evidence" value="ECO:0007669"/>
    <property type="project" value="TreeGrafter"/>
</dbReference>
<keyword evidence="2" id="KW-0418">Kinase</keyword>
<evidence type="ECO:0000259" key="3">
    <source>
        <dbReference type="PROSITE" id="PS51480"/>
    </source>
</evidence>
<dbReference type="STRING" id="1447872.A0A1J9QFN4"/>
<sequence length="133" mass="13924">MDGTSGAIYAIFLNALAHGLREHAPQTPAPATAQEWSAALHHSLQALSKYTPAQIGDRTLIDALAPFITKLAESGDLRAAAKAAEDGVESTKHMKASLGRSVYVGGEDEWIGKVPDPGAFGLAQFLRGVTDAV</sequence>
<keyword evidence="1" id="KW-0808">Transferase</keyword>
<evidence type="ECO:0000256" key="1">
    <source>
        <dbReference type="ARBA" id="ARBA00022679"/>
    </source>
</evidence>
<comment type="caution">
    <text evidence="4">The sequence shown here is derived from an EMBL/GenBank/DDBJ whole genome shotgun (WGS) entry which is preliminary data.</text>
</comment>
<keyword evidence="5" id="KW-1185">Reference proteome</keyword>
<dbReference type="PANTHER" id="PTHR28629:SF14">
    <property type="entry name" value="DIHYDROXYACETONE KINASE 1"/>
    <property type="match status" value="1"/>
</dbReference>
<protein>
    <recommendedName>
        <fullName evidence="3">DhaL domain-containing protein</fullName>
    </recommendedName>
</protein>
<evidence type="ECO:0000313" key="4">
    <source>
        <dbReference type="EMBL" id="OJD14951.1"/>
    </source>
</evidence>
<dbReference type="EMBL" id="LGRN01000186">
    <property type="protein sequence ID" value="OJD14951.1"/>
    <property type="molecule type" value="Genomic_DNA"/>
</dbReference>
<evidence type="ECO:0000313" key="5">
    <source>
        <dbReference type="Proteomes" id="UP000182235"/>
    </source>
</evidence>
<dbReference type="AlphaFoldDB" id="A0A1J9QFN4"/>
<dbReference type="GO" id="GO:0004371">
    <property type="term" value="F:glycerone kinase activity"/>
    <property type="evidence" value="ECO:0007669"/>
    <property type="project" value="InterPro"/>
</dbReference>
<dbReference type="InterPro" id="IPR004007">
    <property type="entry name" value="DhaL_dom"/>
</dbReference>
<gene>
    <name evidence="4" type="ORF">AJ78_04766</name>
</gene>
<proteinExistence type="predicted"/>
<dbReference type="InterPro" id="IPR050861">
    <property type="entry name" value="Dihydroxyacetone_Kinase"/>
</dbReference>
<dbReference type="PROSITE" id="PS51480">
    <property type="entry name" value="DHAL"/>
    <property type="match status" value="1"/>
</dbReference>
<dbReference type="Pfam" id="PF02734">
    <property type="entry name" value="Dak2"/>
    <property type="match status" value="1"/>
</dbReference>
<feature type="domain" description="DhaL" evidence="3">
    <location>
        <begin position="1"/>
        <end position="131"/>
    </location>
</feature>
<organism evidence="4 5">
    <name type="scientific">Emergomyces pasteurianus Ep9510</name>
    <dbReference type="NCBI Taxonomy" id="1447872"/>
    <lineage>
        <taxon>Eukaryota</taxon>
        <taxon>Fungi</taxon>
        <taxon>Dikarya</taxon>
        <taxon>Ascomycota</taxon>
        <taxon>Pezizomycotina</taxon>
        <taxon>Eurotiomycetes</taxon>
        <taxon>Eurotiomycetidae</taxon>
        <taxon>Onygenales</taxon>
        <taxon>Ajellomycetaceae</taxon>
        <taxon>Emergomyces</taxon>
    </lineage>
</organism>
<dbReference type="PANTHER" id="PTHR28629">
    <property type="entry name" value="TRIOKINASE/FMN CYCLASE"/>
    <property type="match status" value="1"/>
</dbReference>
<dbReference type="SUPFAM" id="SSF101473">
    <property type="entry name" value="DhaL-like"/>
    <property type="match status" value="1"/>
</dbReference>
<dbReference type="SMART" id="SM01120">
    <property type="entry name" value="Dak2"/>
    <property type="match status" value="1"/>
</dbReference>
<dbReference type="VEuPathDB" id="FungiDB:AJ78_04766"/>
<dbReference type="OrthoDB" id="1724672at2759"/>
<evidence type="ECO:0000256" key="2">
    <source>
        <dbReference type="ARBA" id="ARBA00022777"/>
    </source>
</evidence>
<name>A0A1J9QFN4_9EURO</name>
<reference evidence="4 5" key="1">
    <citation type="submission" date="2015-07" db="EMBL/GenBank/DDBJ databases">
        <title>Emmonsia species relationships and genome sequence.</title>
        <authorList>
            <consortium name="The Broad Institute Genomics Platform"/>
            <person name="Cuomo C.A."/>
            <person name="Munoz J.F."/>
            <person name="Imamovic A."/>
            <person name="Priest M.E."/>
            <person name="Young S."/>
            <person name="Clay O.K."/>
            <person name="McEwen J.G."/>
        </authorList>
    </citation>
    <scope>NUCLEOTIDE SEQUENCE [LARGE SCALE GENOMIC DNA]</scope>
    <source>
        <strain evidence="4 5">UAMH 9510</strain>
    </source>
</reference>
<dbReference type="Proteomes" id="UP000182235">
    <property type="component" value="Unassembled WGS sequence"/>
</dbReference>
<dbReference type="InterPro" id="IPR036117">
    <property type="entry name" value="DhaL_dom_sf"/>
</dbReference>
<accession>A0A1J9QFN4</accession>
<dbReference type="GO" id="GO:0005829">
    <property type="term" value="C:cytosol"/>
    <property type="evidence" value="ECO:0007669"/>
    <property type="project" value="TreeGrafter"/>
</dbReference>